<feature type="transmembrane region" description="Helical" evidence="7">
    <location>
        <begin position="169"/>
        <end position="192"/>
    </location>
</feature>
<evidence type="ECO:0000256" key="2">
    <source>
        <dbReference type="ARBA" id="ARBA00007430"/>
    </source>
</evidence>
<feature type="transmembrane region" description="Helical" evidence="7">
    <location>
        <begin position="90"/>
        <end position="123"/>
    </location>
</feature>
<evidence type="ECO:0008006" key="10">
    <source>
        <dbReference type="Google" id="ProtNLM"/>
    </source>
</evidence>
<dbReference type="GO" id="GO:0005886">
    <property type="term" value="C:plasma membrane"/>
    <property type="evidence" value="ECO:0007669"/>
    <property type="project" value="UniProtKB-SubCell"/>
</dbReference>
<evidence type="ECO:0000256" key="4">
    <source>
        <dbReference type="ARBA" id="ARBA00022692"/>
    </source>
</evidence>
<protein>
    <recommendedName>
        <fullName evidence="10">Flippase</fullName>
    </recommendedName>
</protein>
<gene>
    <name evidence="8" type="ORF">DYL61_17630</name>
</gene>
<comment type="similarity">
    <text evidence="2">Belongs to the polysaccharide synthase family.</text>
</comment>
<feature type="transmembrane region" description="Helical" evidence="7">
    <location>
        <begin position="353"/>
        <end position="374"/>
    </location>
</feature>
<comment type="subcellular location">
    <subcellularLocation>
        <location evidence="1">Cell membrane</location>
        <topology evidence="1">Multi-pass membrane protein</topology>
    </subcellularLocation>
</comment>
<keyword evidence="9" id="KW-1185">Reference proteome</keyword>
<feature type="transmembrane region" description="Helical" evidence="7">
    <location>
        <begin position="242"/>
        <end position="261"/>
    </location>
</feature>
<dbReference type="PANTHER" id="PTHR30250">
    <property type="entry name" value="PST FAMILY PREDICTED COLANIC ACID TRANSPORTER"/>
    <property type="match status" value="1"/>
</dbReference>
<evidence type="ECO:0000313" key="9">
    <source>
        <dbReference type="Proteomes" id="UP000297734"/>
    </source>
</evidence>
<organism evidence="8 9">
    <name type="scientific">Pseudomonas nabeulensis</name>
    <dbReference type="NCBI Taxonomy" id="2293833"/>
    <lineage>
        <taxon>Bacteria</taxon>
        <taxon>Pseudomonadati</taxon>
        <taxon>Pseudomonadota</taxon>
        <taxon>Gammaproteobacteria</taxon>
        <taxon>Pseudomonadales</taxon>
        <taxon>Pseudomonadaceae</taxon>
        <taxon>Pseudomonas</taxon>
    </lineage>
</organism>
<keyword evidence="6 7" id="KW-0472">Membrane</keyword>
<feature type="transmembrane region" description="Helical" evidence="7">
    <location>
        <begin position="381"/>
        <end position="402"/>
    </location>
</feature>
<evidence type="ECO:0000256" key="7">
    <source>
        <dbReference type="SAM" id="Phobius"/>
    </source>
</evidence>
<evidence type="ECO:0000256" key="5">
    <source>
        <dbReference type="ARBA" id="ARBA00022989"/>
    </source>
</evidence>
<feature type="transmembrane region" description="Helical" evidence="7">
    <location>
        <begin position="408"/>
        <end position="428"/>
    </location>
</feature>
<feature type="transmembrane region" description="Helical" evidence="7">
    <location>
        <begin position="316"/>
        <end position="338"/>
    </location>
</feature>
<comment type="caution">
    <text evidence="8">The sequence shown here is derived from an EMBL/GenBank/DDBJ whole genome shotgun (WGS) entry which is preliminary data.</text>
</comment>
<feature type="transmembrane region" description="Helical" evidence="7">
    <location>
        <begin position="135"/>
        <end position="157"/>
    </location>
</feature>
<feature type="transmembrane region" description="Helical" evidence="7">
    <location>
        <begin position="43"/>
        <end position="69"/>
    </location>
</feature>
<reference evidence="8 9" key="1">
    <citation type="journal article" date="2019" name="Syst. Appl. Microbiol.">
        <title>New species of pathogenic Pseudomonas isolated from citrus in Tunisia: Proposal of Pseudomonas kairouanensis sp. nov. and Pseudomonas nabeulensis sp. nov.</title>
        <authorList>
            <person name="Oueslati M."/>
            <person name="Mulet M."/>
            <person name="Gomila M."/>
            <person name="Berge O."/>
            <person name="Hajlaoui M.R."/>
            <person name="Lalucat J."/>
            <person name="Sadfi-Zouaoui N."/>
            <person name="Garcia-Valdes E."/>
        </authorList>
    </citation>
    <scope>NUCLEOTIDE SEQUENCE [LARGE SCALE GENOMIC DNA]</scope>
    <source>
        <strain evidence="8 9">E10B</strain>
    </source>
</reference>
<keyword evidence="4 7" id="KW-0812">Transmembrane</keyword>
<dbReference type="Proteomes" id="UP000297734">
    <property type="component" value="Unassembled WGS sequence"/>
</dbReference>
<sequence length="436" mass="49436">MNIKKIFNHDFRNTAANQLWRLLSGPALLILVPIYLLPEEQGYWYTFISMAALAVFADMGFSAILLLFASHEFAHLKFNDQKKISGEQKNLTRLATLFLFAMRWATAMALVVFPIVLIIGYLVLNDKASLLNWQFPWLIYGLASVVVFINSIALSFIEGCDNVGDVQKIRFQVSVISVVTSVSLLVLGFHLYALALSLLAGALTGTALIIHHYNAMLYQLYKLAKLNTHPWLQEIMPLMWRFALSWTSGYFALSIFTPLTFNYYGAVQAGQVGFSMAVCMAMFSISNIWITIITPKINIYAAQTRTKELNHIFRNGVFLAIITYLTGMAALFTFVYLIKDQIFIDNRLLPTSALLAVSTGWLMQLIINAMAIYMRAHKKEPLVTVSIINGIYVGITTFIAAKYFPFEYLFSGFTSVYFLVTPWVYWIFRSFKRSLA</sequence>
<evidence type="ECO:0000256" key="3">
    <source>
        <dbReference type="ARBA" id="ARBA00022475"/>
    </source>
</evidence>
<proteinExistence type="inferred from homology"/>
<accession>A0A4Z0B1R2</accession>
<dbReference type="PANTHER" id="PTHR30250:SF10">
    <property type="entry name" value="LIPOPOLYSACCHARIDE BIOSYNTHESIS PROTEIN WZXC"/>
    <property type="match status" value="1"/>
</dbReference>
<feature type="transmembrane region" description="Helical" evidence="7">
    <location>
        <begin position="273"/>
        <end position="295"/>
    </location>
</feature>
<dbReference type="RefSeq" id="WP_135309383.1">
    <property type="nucleotide sequence ID" value="NZ_QUZT01000032.1"/>
</dbReference>
<keyword evidence="3" id="KW-1003">Cell membrane</keyword>
<feature type="transmembrane region" description="Helical" evidence="7">
    <location>
        <begin position="198"/>
        <end position="221"/>
    </location>
</feature>
<evidence type="ECO:0000313" key="8">
    <source>
        <dbReference type="EMBL" id="TFY92294.1"/>
    </source>
</evidence>
<evidence type="ECO:0000256" key="6">
    <source>
        <dbReference type="ARBA" id="ARBA00023136"/>
    </source>
</evidence>
<dbReference type="AlphaFoldDB" id="A0A4Z0B1R2"/>
<dbReference type="OrthoDB" id="8562875at2"/>
<dbReference type="EMBL" id="QUZT01000032">
    <property type="protein sequence ID" value="TFY92294.1"/>
    <property type="molecule type" value="Genomic_DNA"/>
</dbReference>
<keyword evidence="5 7" id="KW-1133">Transmembrane helix</keyword>
<feature type="transmembrane region" description="Helical" evidence="7">
    <location>
        <begin position="20"/>
        <end position="37"/>
    </location>
</feature>
<evidence type="ECO:0000256" key="1">
    <source>
        <dbReference type="ARBA" id="ARBA00004651"/>
    </source>
</evidence>
<name>A0A4Z0B1R2_9PSED</name>
<dbReference type="InterPro" id="IPR050833">
    <property type="entry name" value="Poly_Biosynth_Transport"/>
</dbReference>